<dbReference type="Pfam" id="PF05833">
    <property type="entry name" value="NFACT_N"/>
    <property type="match status" value="1"/>
</dbReference>
<dbReference type="FunFam" id="2.30.310.10:FF:000001">
    <property type="entry name" value="Nuclear export mediator factor Nemf"/>
    <property type="match status" value="1"/>
</dbReference>
<dbReference type="GO" id="GO:0005634">
    <property type="term" value="C:nucleus"/>
    <property type="evidence" value="ECO:0007669"/>
    <property type="project" value="UniProtKB-SubCell"/>
</dbReference>
<dbReference type="GO" id="GO:0072344">
    <property type="term" value="P:rescue of stalled ribosome"/>
    <property type="evidence" value="ECO:0007669"/>
    <property type="project" value="TreeGrafter"/>
</dbReference>
<evidence type="ECO:0000256" key="2">
    <source>
        <dbReference type="ARBA" id="ARBA00004496"/>
    </source>
</evidence>
<protein>
    <submittedName>
        <fullName evidence="9">Nuclear export mediator factor NEMF</fullName>
    </submittedName>
</protein>
<reference evidence="7 8" key="2">
    <citation type="submission" date="2018-11" db="EMBL/GenBank/DDBJ databases">
        <authorList>
            <consortium name="Pathogen Informatics"/>
        </authorList>
    </citation>
    <scope>NUCLEOTIDE SEQUENCE [LARGE SCALE GENOMIC DNA]</scope>
    <source>
        <strain evidence="7 8">NST_G2</strain>
    </source>
</reference>
<dbReference type="AlphaFoldDB" id="A0A183TNT9"/>
<evidence type="ECO:0000313" key="8">
    <source>
        <dbReference type="Proteomes" id="UP000275846"/>
    </source>
</evidence>
<evidence type="ECO:0000313" key="7">
    <source>
        <dbReference type="EMBL" id="VDM04523.1"/>
    </source>
</evidence>
<keyword evidence="4" id="KW-0963">Cytoplasm</keyword>
<dbReference type="InterPro" id="IPR051608">
    <property type="entry name" value="RQC_Subunit_NEMF"/>
</dbReference>
<dbReference type="STRING" id="70667.A0A183TNT9"/>
<dbReference type="Gene3D" id="2.30.310.10">
    <property type="entry name" value="ibrinogen binding protein from staphylococcus aureus domain"/>
    <property type="match status" value="1"/>
</dbReference>
<sequence>MKGGFEGFDVVATVGELQRTYNKFLINIFYSLVGCRLVNAYDSNNKIYMLKFACTSDDSKPVLLLESGVRLHLTSFSWPKGMMPLGFTMKLRKHIKNKKLASIRQLGVDRLVDLQFGFDEYAYHLIVELYGKGNIFLTDAEYMILHLLRPRTDVNQDVRYAAHQKYPVELARPVPQCLLNLEEETSVKALTEEVSQLLVSASGPWNTDGAELVPAVTALSTVLRM</sequence>
<evidence type="ECO:0000313" key="9">
    <source>
        <dbReference type="WBParaSite" id="SSLN_0001882001-mRNA-1"/>
    </source>
</evidence>
<evidence type="ECO:0000256" key="3">
    <source>
        <dbReference type="ARBA" id="ARBA00008318"/>
    </source>
</evidence>
<dbReference type="GO" id="GO:1990112">
    <property type="term" value="C:RQC complex"/>
    <property type="evidence" value="ECO:0007669"/>
    <property type="project" value="TreeGrafter"/>
</dbReference>
<gene>
    <name evidence="7" type="ORF">SSLN_LOCUS18137</name>
</gene>
<dbReference type="PANTHER" id="PTHR15239">
    <property type="entry name" value="NUCLEAR EXPORT MEDIATOR FACTOR NEMF"/>
    <property type="match status" value="1"/>
</dbReference>
<keyword evidence="8" id="KW-1185">Reference proteome</keyword>
<accession>A0A183TNT9</accession>
<dbReference type="GO" id="GO:0005737">
    <property type="term" value="C:cytoplasm"/>
    <property type="evidence" value="ECO:0007669"/>
    <property type="project" value="UniProtKB-SubCell"/>
</dbReference>
<dbReference type="GO" id="GO:0043023">
    <property type="term" value="F:ribosomal large subunit binding"/>
    <property type="evidence" value="ECO:0007669"/>
    <property type="project" value="TreeGrafter"/>
</dbReference>
<keyword evidence="5" id="KW-0175">Coiled coil</keyword>
<evidence type="ECO:0000256" key="6">
    <source>
        <dbReference type="ARBA" id="ARBA00023242"/>
    </source>
</evidence>
<keyword evidence="6" id="KW-0539">Nucleus</keyword>
<dbReference type="PROSITE" id="PS51257">
    <property type="entry name" value="PROKAR_LIPOPROTEIN"/>
    <property type="match status" value="1"/>
</dbReference>
<evidence type="ECO:0000256" key="1">
    <source>
        <dbReference type="ARBA" id="ARBA00004123"/>
    </source>
</evidence>
<dbReference type="GO" id="GO:1990116">
    <property type="term" value="P:ribosome-associated ubiquitin-dependent protein catabolic process"/>
    <property type="evidence" value="ECO:0007669"/>
    <property type="project" value="TreeGrafter"/>
</dbReference>
<evidence type="ECO:0000256" key="4">
    <source>
        <dbReference type="ARBA" id="ARBA00022490"/>
    </source>
</evidence>
<evidence type="ECO:0000256" key="5">
    <source>
        <dbReference type="ARBA" id="ARBA00023054"/>
    </source>
</evidence>
<dbReference type="PANTHER" id="PTHR15239:SF6">
    <property type="entry name" value="RIBOSOME QUALITY CONTROL COMPLEX SUBUNIT NEMF"/>
    <property type="match status" value="1"/>
</dbReference>
<proteinExistence type="inferred from homology"/>
<dbReference type="EMBL" id="UYSU01043766">
    <property type="protein sequence ID" value="VDM04523.1"/>
    <property type="molecule type" value="Genomic_DNA"/>
</dbReference>
<name>A0A183TNT9_SCHSO</name>
<comment type="subcellular location">
    <subcellularLocation>
        <location evidence="2">Cytoplasm</location>
    </subcellularLocation>
    <subcellularLocation>
        <location evidence="1">Nucleus</location>
    </subcellularLocation>
</comment>
<comment type="similarity">
    <text evidence="3">Belongs to the NEMF family.</text>
</comment>
<organism evidence="9">
    <name type="scientific">Schistocephalus solidus</name>
    <name type="common">Tapeworm</name>
    <dbReference type="NCBI Taxonomy" id="70667"/>
    <lineage>
        <taxon>Eukaryota</taxon>
        <taxon>Metazoa</taxon>
        <taxon>Spiralia</taxon>
        <taxon>Lophotrochozoa</taxon>
        <taxon>Platyhelminthes</taxon>
        <taxon>Cestoda</taxon>
        <taxon>Eucestoda</taxon>
        <taxon>Diphyllobothriidea</taxon>
        <taxon>Diphyllobothriidae</taxon>
        <taxon>Schistocephalus</taxon>
    </lineage>
</organism>
<reference evidence="9" key="1">
    <citation type="submission" date="2016-06" db="UniProtKB">
        <authorList>
            <consortium name="WormBaseParasite"/>
        </authorList>
    </citation>
    <scope>IDENTIFICATION</scope>
</reference>
<dbReference type="GO" id="GO:0000049">
    <property type="term" value="F:tRNA binding"/>
    <property type="evidence" value="ECO:0007669"/>
    <property type="project" value="TreeGrafter"/>
</dbReference>
<dbReference type="Proteomes" id="UP000275846">
    <property type="component" value="Unassembled WGS sequence"/>
</dbReference>
<dbReference type="WBParaSite" id="SSLN_0001882001-mRNA-1">
    <property type="protein sequence ID" value="SSLN_0001882001-mRNA-1"/>
    <property type="gene ID" value="SSLN_0001882001"/>
</dbReference>
<dbReference type="OrthoDB" id="207084at2759"/>